<dbReference type="GO" id="GO:0015666">
    <property type="term" value="F:restriction endodeoxyribonuclease activity"/>
    <property type="evidence" value="ECO:0007669"/>
    <property type="project" value="TreeGrafter"/>
</dbReference>
<dbReference type="PANTHER" id="PTHR30015">
    <property type="entry name" value="MRR RESTRICTION SYSTEM PROTEIN"/>
    <property type="match status" value="1"/>
</dbReference>
<dbReference type="EMBL" id="KP795580">
    <property type="protein sequence ID" value="AKN38387.1"/>
    <property type="molecule type" value="Genomic_DNA"/>
</dbReference>
<dbReference type="SUPFAM" id="SSF52980">
    <property type="entry name" value="Restriction endonuclease-like"/>
    <property type="match status" value="1"/>
</dbReference>
<reference evidence="2" key="1">
    <citation type="journal article" date="2015" name="MBio">
        <title>Eco-Evolutionary Dynamics of Episomes among Ecologically Cohesive Bacterial Populations.</title>
        <authorList>
            <person name="Xue H."/>
            <person name="Cordero O.X."/>
            <person name="Camas F.M."/>
            <person name="Trimble W."/>
            <person name="Meyer F."/>
            <person name="Guglielmini J."/>
            <person name="Rocha E.P."/>
            <person name="Polz M.F."/>
        </authorList>
    </citation>
    <scope>NUCLEOTIDE SEQUENCE</scope>
    <source>
        <strain evidence="2">1F_145</strain>
    </source>
</reference>
<feature type="domain" description="Restriction endonuclease type IV Mrr" evidence="1">
    <location>
        <begin position="56"/>
        <end position="164"/>
    </location>
</feature>
<dbReference type="AlphaFoldDB" id="A0A0H3ZV08"/>
<dbReference type="GO" id="GO:0009307">
    <property type="term" value="P:DNA restriction-modification system"/>
    <property type="evidence" value="ECO:0007669"/>
    <property type="project" value="InterPro"/>
</dbReference>
<dbReference type="InterPro" id="IPR011856">
    <property type="entry name" value="tRNA_endonuc-like_dom_sf"/>
</dbReference>
<evidence type="ECO:0000259" key="1">
    <source>
        <dbReference type="Pfam" id="PF04471"/>
    </source>
</evidence>
<dbReference type="PANTHER" id="PTHR30015:SF7">
    <property type="entry name" value="TYPE IV METHYL-DIRECTED RESTRICTION ENZYME ECOKMRR"/>
    <property type="match status" value="1"/>
</dbReference>
<name>A0A0H3ZV08_VIBSP</name>
<organism evidence="2">
    <name type="scientific">Vibrio splendidus</name>
    <dbReference type="NCBI Taxonomy" id="29497"/>
    <lineage>
        <taxon>Bacteria</taxon>
        <taxon>Pseudomonadati</taxon>
        <taxon>Pseudomonadota</taxon>
        <taxon>Gammaproteobacteria</taxon>
        <taxon>Vibrionales</taxon>
        <taxon>Vibrionaceae</taxon>
        <taxon>Vibrio</taxon>
    </lineage>
</organism>
<dbReference type="InterPro" id="IPR007560">
    <property type="entry name" value="Restrct_endonuc_IV_Mrr"/>
</dbReference>
<accession>A0A0H3ZV08</accession>
<proteinExistence type="predicted"/>
<dbReference type="InterPro" id="IPR011335">
    <property type="entry name" value="Restrct_endonuc-II-like"/>
</dbReference>
<dbReference type="InterPro" id="IPR052906">
    <property type="entry name" value="Type_IV_Methyl-Rstrct_Enzyme"/>
</dbReference>
<sequence>MWIAFMLIIVIILFLRNSKGNSKLTRKRHSKYWTLANKTHKKIRQYDDGRRVFYAIRNVNPYVFEELILVAFKSIGYKIKRSKRYSGDGGIDGEVKINGEWCFIQAKRYSDYINPQHVSDFKTLCDQRRKKGFFIHTGKTGRKALNEAGESVVIISGRKLTDLLQLSAQKRSLFDRGYLQKKRFEIMFSPKRKKDA</sequence>
<dbReference type="GO" id="GO:0003677">
    <property type="term" value="F:DNA binding"/>
    <property type="evidence" value="ECO:0007669"/>
    <property type="project" value="InterPro"/>
</dbReference>
<evidence type="ECO:0000313" key="2">
    <source>
        <dbReference type="EMBL" id="AKN38387.1"/>
    </source>
</evidence>
<protein>
    <recommendedName>
        <fullName evidence="1">Restriction endonuclease type IV Mrr domain-containing protein</fullName>
    </recommendedName>
</protein>
<dbReference type="Pfam" id="PF04471">
    <property type="entry name" value="Mrr_cat"/>
    <property type="match status" value="1"/>
</dbReference>
<dbReference type="Gene3D" id="3.40.1350.10">
    <property type="match status" value="1"/>
</dbReference>